<protein>
    <submittedName>
        <fullName evidence="1">Uncharacterized protein</fullName>
    </submittedName>
</protein>
<reference evidence="1" key="1">
    <citation type="submission" date="2018-02" db="EMBL/GenBank/DDBJ databases">
        <authorList>
            <person name="Cohen D.B."/>
            <person name="Kent A.D."/>
        </authorList>
    </citation>
    <scope>NUCLEOTIDE SEQUENCE</scope>
</reference>
<sequence length="259" mass="28774">MDHPSGCHAQGIRLPKLSDSVLSCWSGWYQCTDRDVLLMPTVPNEFSACDNSRLYDLCPYERFFAALPGSSRRSWCDILGLCNCLDRHGSTTIFLNSNELIYPVHQFSQGRGGTLGKRMVQARAKGQTQFESSDCHFFTTPINVVCTSPRTWLSSLLESRYPEASWYAPLFEDPSHCGEAGETVKAFLTPGVVWELIGVSTTLTLTGAEGFKKVFIARVVGQGGMFGVFSFLSIHLVPRPFFCWGSASHFLPQIMDFSA</sequence>
<name>A0A2N9ETC7_FAGSY</name>
<proteinExistence type="predicted"/>
<dbReference type="AlphaFoldDB" id="A0A2N9ETC7"/>
<accession>A0A2N9ETC7</accession>
<organism evidence="1">
    <name type="scientific">Fagus sylvatica</name>
    <name type="common">Beechnut</name>
    <dbReference type="NCBI Taxonomy" id="28930"/>
    <lineage>
        <taxon>Eukaryota</taxon>
        <taxon>Viridiplantae</taxon>
        <taxon>Streptophyta</taxon>
        <taxon>Embryophyta</taxon>
        <taxon>Tracheophyta</taxon>
        <taxon>Spermatophyta</taxon>
        <taxon>Magnoliopsida</taxon>
        <taxon>eudicotyledons</taxon>
        <taxon>Gunneridae</taxon>
        <taxon>Pentapetalae</taxon>
        <taxon>rosids</taxon>
        <taxon>fabids</taxon>
        <taxon>Fagales</taxon>
        <taxon>Fagaceae</taxon>
        <taxon>Fagus</taxon>
    </lineage>
</organism>
<evidence type="ECO:0000313" key="1">
    <source>
        <dbReference type="EMBL" id="SPC77940.1"/>
    </source>
</evidence>
<gene>
    <name evidence="1" type="ORF">FSB_LOCUS5822</name>
</gene>
<dbReference type="EMBL" id="OIVN01000302">
    <property type="protein sequence ID" value="SPC77940.1"/>
    <property type="molecule type" value="Genomic_DNA"/>
</dbReference>